<dbReference type="Pfam" id="PF14559">
    <property type="entry name" value="TPR_19"/>
    <property type="match status" value="1"/>
</dbReference>
<reference evidence="2 3" key="1">
    <citation type="submission" date="2017-06" db="EMBL/GenBank/DDBJ databases">
        <title>Sequencing and comparative analysis of myxobacterial genomes.</title>
        <authorList>
            <person name="Rupp O."/>
            <person name="Goesmann A."/>
            <person name="Sogaard-Andersen L."/>
        </authorList>
    </citation>
    <scope>NUCLEOTIDE SEQUENCE [LARGE SCALE GENOMIC DNA]</scope>
    <source>
        <strain evidence="2 3">DSM 52655</strain>
    </source>
</reference>
<dbReference type="AlphaFoldDB" id="A0A250IUB6"/>
<feature type="signal peptide" evidence="1">
    <location>
        <begin position="1"/>
        <end position="23"/>
    </location>
</feature>
<protein>
    <recommendedName>
        <fullName evidence="4">Tetratricopeptide repeat protein</fullName>
    </recommendedName>
</protein>
<proteinExistence type="predicted"/>
<feature type="chain" id="PRO_5012896925" description="Tetratricopeptide repeat protein" evidence="1">
    <location>
        <begin position="24"/>
        <end position="483"/>
    </location>
</feature>
<organism evidence="2 3">
    <name type="scientific">Cystobacter fuscus</name>
    <dbReference type="NCBI Taxonomy" id="43"/>
    <lineage>
        <taxon>Bacteria</taxon>
        <taxon>Pseudomonadati</taxon>
        <taxon>Myxococcota</taxon>
        <taxon>Myxococcia</taxon>
        <taxon>Myxococcales</taxon>
        <taxon>Cystobacterineae</taxon>
        <taxon>Archangiaceae</taxon>
        <taxon>Cystobacter</taxon>
    </lineage>
</organism>
<dbReference type="SUPFAM" id="SSF48452">
    <property type="entry name" value="TPR-like"/>
    <property type="match status" value="1"/>
</dbReference>
<dbReference type="InterPro" id="IPR011990">
    <property type="entry name" value="TPR-like_helical_dom_sf"/>
</dbReference>
<evidence type="ECO:0008006" key="4">
    <source>
        <dbReference type="Google" id="ProtNLM"/>
    </source>
</evidence>
<evidence type="ECO:0000313" key="3">
    <source>
        <dbReference type="Proteomes" id="UP000217257"/>
    </source>
</evidence>
<sequence length="483" mass="52526">MTPSSVPSLLPLRLLLLVSLATACAAHRGPAAPIASSSASKGNTAYVVGLLPLHPTSPEAAAEAKAQQSLIEQALATLTPGTPIVVVHPDIQPPTSPEQASALVQSTKVDELFWGEVSLENGKLSVSLRGFERTVNAPHGTWPMEYTLADPAQREARELDALRVAQYLLEESLLPQMMRNRPTEVRQTLEVLVVRKPKDWVDWNSDIIHRRWGMLGRLTRDGVLTEQRYRAALAEVAEQASSPPSSATLAREAFFSAGLARGFLLQGKPQAAVELLSDVVRRVPDEADSRLLLGRAWLALGNRAEATKVLEPLSRQHANLESTRLYTVAVADQPEQVNAALAWLQEKQPEDTSVRLLRYVIAPSPEATTDLKAFTASHPAASWPLPVMRYLLGELDEQALWAAAKNADDHLERIQNGQAHYFLGEAALSGVLPGHLGAPDRGVARRHFEASIATSAFHQPTYNLADARLEQLALPEGTPSSQQ</sequence>
<accession>A0A250IUB6</accession>
<dbReference type="EMBL" id="CP022098">
    <property type="protein sequence ID" value="ATB34858.1"/>
    <property type="molecule type" value="Genomic_DNA"/>
</dbReference>
<name>A0A250IUB6_9BACT</name>
<dbReference type="Gene3D" id="1.25.40.10">
    <property type="entry name" value="Tetratricopeptide repeat domain"/>
    <property type="match status" value="1"/>
</dbReference>
<evidence type="ECO:0000313" key="2">
    <source>
        <dbReference type="EMBL" id="ATB34858.1"/>
    </source>
</evidence>
<dbReference type="KEGG" id="cfus:CYFUS_000265"/>
<dbReference type="Proteomes" id="UP000217257">
    <property type="component" value="Chromosome"/>
</dbReference>
<dbReference type="RefSeq" id="WP_157758167.1">
    <property type="nucleotide sequence ID" value="NZ_CP022098.1"/>
</dbReference>
<gene>
    <name evidence="2" type="ORF">CYFUS_000265</name>
</gene>
<evidence type="ECO:0000256" key="1">
    <source>
        <dbReference type="SAM" id="SignalP"/>
    </source>
</evidence>
<keyword evidence="1" id="KW-0732">Signal</keyword>